<dbReference type="CDD" id="cd00761">
    <property type="entry name" value="Glyco_tranf_GTA_type"/>
    <property type="match status" value="1"/>
</dbReference>
<dbReference type="AlphaFoldDB" id="A0AA44XUH0"/>
<reference evidence="3 4" key="1">
    <citation type="submission" date="2018-03" db="EMBL/GenBank/DDBJ databases">
        <authorList>
            <person name="Nguyen K."/>
            <person name="Fouts D."/>
            <person name="Sutton G."/>
        </authorList>
    </citation>
    <scope>NUCLEOTIDE SEQUENCE [LARGE SCALE GENOMIC DNA]</scope>
    <source>
        <strain evidence="3 4">AU3578</strain>
    </source>
</reference>
<dbReference type="Pfam" id="PF00535">
    <property type="entry name" value="Glycos_transf_2"/>
    <property type="match status" value="1"/>
</dbReference>
<feature type="domain" description="Glycosyltransferase 2-like" evidence="2">
    <location>
        <begin position="27"/>
        <end position="202"/>
    </location>
</feature>
<feature type="compositionally biased region" description="Basic and acidic residues" evidence="1">
    <location>
        <begin position="8"/>
        <end position="17"/>
    </location>
</feature>
<dbReference type="InterPro" id="IPR001173">
    <property type="entry name" value="Glyco_trans_2-like"/>
</dbReference>
<feature type="region of interest" description="Disordered" evidence="1">
    <location>
        <begin position="1"/>
        <end position="23"/>
    </location>
</feature>
<evidence type="ECO:0000313" key="3">
    <source>
        <dbReference type="EMBL" id="PRH38199.1"/>
    </source>
</evidence>
<organism evidence="3 4">
    <name type="scientific">Burkholderia vietnamiensis</name>
    <dbReference type="NCBI Taxonomy" id="60552"/>
    <lineage>
        <taxon>Bacteria</taxon>
        <taxon>Pseudomonadati</taxon>
        <taxon>Pseudomonadota</taxon>
        <taxon>Betaproteobacteria</taxon>
        <taxon>Burkholderiales</taxon>
        <taxon>Burkholderiaceae</taxon>
        <taxon>Burkholderia</taxon>
        <taxon>Burkholderia cepacia complex</taxon>
    </lineage>
</organism>
<dbReference type="PANTHER" id="PTHR43685:SF13">
    <property type="entry name" value="O ANTIGEN BIOSYNTHESIS RHAMNOSYLTRANSFERASE RFBN"/>
    <property type="match status" value="1"/>
</dbReference>
<proteinExistence type="predicted"/>
<evidence type="ECO:0000256" key="1">
    <source>
        <dbReference type="SAM" id="MobiDB-lite"/>
    </source>
</evidence>
<sequence length="346" mass="40243">MRALRQGQAREHHDPRGPELTQNVKASVIIPTKNPGGIIKRVLPAALSQQAGFSYEVLVIDSGSSDGTIEYLKSIDAENFRYIEIPSAEFGHGKTRNLGAELTTGEYIVFLTHDALPAQNTWLTEMVRIADQDPQIAGVFGRHIAYEGENVFVARELDLHFSGFAANPVTWMEDQERYKNDVGYRQFLHFFSDNNSLLRRSVWQTHKYPDVDFAEDQQWAKTIIENGWRKGYAHDAVVYHSHHYRIIERLRRSFDESYAFKRYFDYDLCQNTGKLWRDWKYLTSRDMQYCFGDRVWKRAPLNCAVQPFDNFARLLGHYLGNHGDSLNPAWRLFLSRDTRLLKGRQK</sequence>
<dbReference type="PANTHER" id="PTHR43685">
    <property type="entry name" value="GLYCOSYLTRANSFERASE"/>
    <property type="match status" value="1"/>
</dbReference>
<gene>
    <name evidence="3" type="ORF">C6T65_33355</name>
</gene>
<dbReference type="InterPro" id="IPR029044">
    <property type="entry name" value="Nucleotide-diphossugar_trans"/>
</dbReference>
<accession>A0AA44XUH0</accession>
<protein>
    <submittedName>
        <fullName evidence="3">Glycosyltransferase family 2 protein</fullName>
    </submittedName>
</protein>
<dbReference type="Proteomes" id="UP000237632">
    <property type="component" value="Unassembled WGS sequence"/>
</dbReference>
<dbReference type="EMBL" id="PVHK01000253">
    <property type="protein sequence ID" value="PRH38199.1"/>
    <property type="molecule type" value="Genomic_DNA"/>
</dbReference>
<dbReference type="GO" id="GO:0044010">
    <property type="term" value="P:single-species biofilm formation"/>
    <property type="evidence" value="ECO:0007669"/>
    <property type="project" value="TreeGrafter"/>
</dbReference>
<evidence type="ECO:0000313" key="4">
    <source>
        <dbReference type="Proteomes" id="UP000237632"/>
    </source>
</evidence>
<comment type="caution">
    <text evidence="3">The sequence shown here is derived from an EMBL/GenBank/DDBJ whole genome shotgun (WGS) entry which is preliminary data.</text>
</comment>
<dbReference type="Gene3D" id="3.90.550.10">
    <property type="entry name" value="Spore Coat Polysaccharide Biosynthesis Protein SpsA, Chain A"/>
    <property type="match status" value="1"/>
</dbReference>
<name>A0AA44XUH0_BURVI</name>
<dbReference type="InterPro" id="IPR050834">
    <property type="entry name" value="Glycosyltransf_2"/>
</dbReference>
<dbReference type="SUPFAM" id="SSF53448">
    <property type="entry name" value="Nucleotide-diphospho-sugar transferases"/>
    <property type="match status" value="1"/>
</dbReference>
<evidence type="ECO:0000259" key="2">
    <source>
        <dbReference type="Pfam" id="PF00535"/>
    </source>
</evidence>